<dbReference type="EMBL" id="CP000230">
    <property type="protein sequence ID" value="ABC20919.1"/>
    <property type="molecule type" value="Genomic_DNA"/>
</dbReference>
<feature type="transmembrane region" description="Helical" evidence="7">
    <location>
        <begin position="382"/>
        <end position="403"/>
    </location>
</feature>
<dbReference type="PhylomeDB" id="Q2RY76"/>
<dbReference type="Pfam" id="PF00482">
    <property type="entry name" value="T2SSF"/>
    <property type="match status" value="2"/>
</dbReference>
<evidence type="ECO:0000259" key="8">
    <source>
        <dbReference type="Pfam" id="PF00482"/>
    </source>
</evidence>
<comment type="similarity">
    <text evidence="2">Belongs to the GSP F family.</text>
</comment>
<dbReference type="EnsemblBacteria" id="ABC20919">
    <property type="protein sequence ID" value="ABC20919"/>
    <property type="gene ID" value="Rru_A0114"/>
</dbReference>
<organism evidence="9 10">
    <name type="scientific">Rhodospirillum rubrum (strain ATCC 11170 / ATH 1.1.1 / DSM 467 / LMG 4362 / NCIMB 8255 / S1)</name>
    <dbReference type="NCBI Taxonomy" id="269796"/>
    <lineage>
        <taxon>Bacteria</taxon>
        <taxon>Pseudomonadati</taxon>
        <taxon>Pseudomonadota</taxon>
        <taxon>Alphaproteobacteria</taxon>
        <taxon>Rhodospirillales</taxon>
        <taxon>Rhodospirillaceae</taxon>
        <taxon>Rhodospirillum</taxon>
    </lineage>
</organism>
<dbReference type="InterPro" id="IPR003004">
    <property type="entry name" value="GspF/PilC"/>
</dbReference>
<dbReference type="eggNOG" id="COG1459">
    <property type="taxonomic scope" value="Bacteria"/>
</dbReference>
<sequence>MTLYAYRAVNARGRVVRGRLEAEGEGALQRGLLGAGLHLLAARPASRPDRRGPLAWIGGLVGRRGAIAERELQQLFLHLDRALGAGVPLLEALDDIGEVTGDGRLRMILRRVRGDLSQGLALSDALGRHERALGPMVAPVVRAGEESGDLGGAFGPLVAHLRWREDLGRRLRKATRYPLVVLGAIALLFVFLMAVVVPDLASFLGGLGEGLPPQTRALIGLSGLIVDHAFALGFLALAGLLAPGLARRMSDEAAYRLDAWILALPLGGPLIRRIALSRFCHFFALMVGAGVPLAVCLATARGVLGNRCLAEALDTATAAVTAGHPLSDALRLSGQFPPLVTRMVRIGEDGGDLAGALGHVSAFHDGDVAEATDRLIGLLEPALLLVAGGLLGWIVWAVLLPVYDSLIVLAG</sequence>
<feature type="transmembrane region" description="Helical" evidence="7">
    <location>
        <begin position="217"/>
        <end position="241"/>
    </location>
</feature>
<evidence type="ECO:0000256" key="1">
    <source>
        <dbReference type="ARBA" id="ARBA00004651"/>
    </source>
</evidence>
<gene>
    <name evidence="9" type="ordered locus">Rru_A0114</name>
</gene>
<evidence type="ECO:0000256" key="4">
    <source>
        <dbReference type="ARBA" id="ARBA00022692"/>
    </source>
</evidence>
<dbReference type="PANTHER" id="PTHR30012:SF0">
    <property type="entry name" value="TYPE II SECRETION SYSTEM PROTEIN F-RELATED"/>
    <property type="match status" value="1"/>
</dbReference>
<evidence type="ECO:0000256" key="5">
    <source>
        <dbReference type="ARBA" id="ARBA00022989"/>
    </source>
</evidence>
<feature type="domain" description="Type II secretion system protein GspF" evidence="8">
    <location>
        <begin position="279"/>
        <end position="401"/>
    </location>
</feature>
<dbReference type="PATRIC" id="fig|269796.9.peg.168"/>
<dbReference type="RefSeq" id="WP_011387875.1">
    <property type="nucleotide sequence ID" value="NC_007643.1"/>
</dbReference>
<keyword evidence="6 7" id="KW-0472">Membrane</keyword>
<dbReference type="HOGENOM" id="CLU_035032_0_1_5"/>
<dbReference type="PRINTS" id="PR00812">
    <property type="entry name" value="BCTERIALGSPF"/>
</dbReference>
<feature type="transmembrane region" description="Helical" evidence="7">
    <location>
        <begin position="283"/>
        <end position="304"/>
    </location>
</feature>
<accession>Q2RY76</accession>
<evidence type="ECO:0000256" key="3">
    <source>
        <dbReference type="ARBA" id="ARBA00022475"/>
    </source>
</evidence>
<evidence type="ECO:0000313" key="10">
    <source>
        <dbReference type="Proteomes" id="UP000001929"/>
    </source>
</evidence>
<keyword evidence="5 7" id="KW-1133">Transmembrane helix</keyword>
<dbReference type="PANTHER" id="PTHR30012">
    <property type="entry name" value="GENERAL SECRETION PATHWAY PROTEIN"/>
    <property type="match status" value="1"/>
</dbReference>
<comment type="subcellular location">
    <subcellularLocation>
        <location evidence="1">Cell membrane</location>
        <topology evidence="1">Multi-pass membrane protein</topology>
    </subcellularLocation>
</comment>
<keyword evidence="10" id="KW-1185">Reference proteome</keyword>
<reference evidence="9 10" key="1">
    <citation type="journal article" date="2011" name="Stand. Genomic Sci.">
        <title>Complete genome sequence of Rhodospirillum rubrum type strain (S1).</title>
        <authorList>
            <person name="Munk A.C."/>
            <person name="Copeland A."/>
            <person name="Lucas S."/>
            <person name="Lapidus A."/>
            <person name="Del Rio T.G."/>
            <person name="Barry K."/>
            <person name="Detter J.C."/>
            <person name="Hammon N."/>
            <person name="Israni S."/>
            <person name="Pitluck S."/>
            <person name="Brettin T."/>
            <person name="Bruce D."/>
            <person name="Han C."/>
            <person name="Tapia R."/>
            <person name="Gilna P."/>
            <person name="Schmutz J."/>
            <person name="Larimer F."/>
            <person name="Land M."/>
            <person name="Kyrpides N.C."/>
            <person name="Mavromatis K."/>
            <person name="Richardson P."/>
            <person name="Rohde M."/>
            <person name="Goker M."/>
            <person name="Klenk H.P."/>
            <person name="Zhang Y."/>
            <person name="Roberts G.P."/>
            <person name="Reslewic S."/>
            <person name="Schwartz D.C."/>
        </authorList>
    </citation>
    <scope>NUCLEOTIDE SEQUENCE [LARGE SCALE GENOMIC DNA]</scope>
    <source>
        <strain evidence="10">ATCC 11170 / ATH 1.1.1 / DSM 467 / LMG 4362 / NCIMB 8255 / S1</strain>
    </source>
</reference>
<dbReference type="KEGG" id="rru:Rru_A0114"/>
<keyword evidence="3" id="KW-1003">Cell membrane</keyword>
<evidence type="ECO:0000313" key="9">
    <source>
        <dbReference type="EMBL" id="ABC20919.1"/>
    </source>
</evidence>
<proteinExistence type="inferred from homology"/>
<protein>
    <submittedName>
        <fullName evidence="9">Type II secretion system protein</fullName>
    </submittedName>
</protein>
<evidence type="ECO:0000256" key="2">
    <source>
        <dbReference type="ARBA" id="ARBA00005745"/>
    </source>
</evidence>
<dbReference type="STRING" id="269796.Rru_A0114"/>
<name>Q2RY76_RHORT</name>
<feature type="domain" description="Type II secretion system protein GspF" evidence="8">
    <location>
        <begin position="82"/>
        <end position="198"/>
    </location>
</feature>
<dbReference type="InterPro" id="IPR018076">
    <property type="entry name" value="T2SS_GspF_dom"/>
</dbReference>
<dbReference type="InterPro" id="IPR042094">
    <property type="entry name" value="T2SS_GspF_sf"/>
</dbReference>
<evidence type="ECO:0000256" key="7">
    <source>
        <dbReference type="SAM" id="Phobius"/>
    </source>
</evidence>
<dbReference type="GO" id="GO:0005886">
    <property type="term" value="C:plasma membrane"/>
    <property type="evidence" value="ECO:0007669"/>
    <property type="project" value="UniProtKB-SubCell"/>
</dbReference>
<evidence type="ECO:0000256" key="6">
    <source>
        <dbReference type="ARBA" id="ARBA00023136"/>
    </source>
</evidence>
<dbReference type="Gene3D" id="1.20.81.30">
    <property type="entry name" value="Type II secretion system (T2SS), domain F"/>
    <property type="match status" value="2"/>
</dbReference>
<dbReference type="AlphaFoldDB" id="Q2RY76"/>
<feature type="transmembrane region" description="Helical" evidence="7">
    <location>
        <begin position="177"/>
        <end position="197"/>
    </location>
</feature>
<keyword evidence="4 7" id="KW-0812">Transmembrane</keyword>
<dbReference type="Proteomes" id="UP000001929">
    <property type="component" value="Chromosome"/>
</dbReference>